<accession>A0A0D1CT65</accession>
<dbReference type="RefSeq" id="WP_141134338.1">
    <property type="nucleotide sequence ID" value="NZ_FZPF01000005.1"/>
</dbReference>
<dbReference type="GO" id="GO:0047372">
    <property type="term" value="F:monoacylglycerol lipase activity"/>
    <property type="evidence" value="ECO:0007669"/>
    <property type="project" value="TreeGrafter"/>
</dbReference>
<dbReference type="Pfam" id="PF12697">
    <property type="entry name" value="Abhydrolase_6"/>
    <property type="match status" value="1"/>
</dbReference>
<organism evidence="2 3">
    <name type="scientific">Jannaschia aquimarina</name>
    <dbReference type="NCBI Taxonomy" id="935700"/>
    <lineage>
        <taxon>Bacteria</taxon>
        <taxon>Pseudomonadati</taxon>
        <taxon>Pseudomonadota</taxon>
        <taxon>Alphaproteobacteria</taxon>
        <taxon>Rhodobacterales</taxon>
        <taxon>Roseobacteraceae</taxon>
        <taxon>Jannaschia</taxon>
    </lineage>
</organism>
<dbReference type="PANTHER" id="PTHR43798:SF33">
    <property type="entry name" value="HYDROLASE, PUTATIVE (AFU_ORTHOLOGUE AFUA_2G14860)-RELATED"/>
    <property type="match status" value="1"/>
</dbReference>
<proteinExistence type="predicted"/>
<comment type="caution">
    <text evidence="2">The sequence shown here is derived from an EMBL/GenBank/DDBJ whole genome shotgun (WGS) entry which is preliminary data.</text>
</comment>
<dbReference type="SUPFAM" id="SSF53474">
    <property type="entry name" value="alpha/beta-Hydrolases"/>
    <property type="match status" value="1"/>
</dbReference>
<dbReference type="STRING" id="935700.jaqu_03140"/>
<dbReference type="InterPro" id="IPR050266">
    <property type="entry name" value="AB_hydrolase_sf"/>
</dbReference>
<evidence type="ECO:0000313" key="3">
    <source>
        <dbReference type="Proteomes" id="UP000032232"/>
    </source>
</evidence>
<dbReference type="OrthoDB" id="9804723at2"/>
<dbReference type="InterPro" id="IPR000073">
    <property type="entry name" value="AB_hydrolase_1"/>
</dbReference>
<dbReference type="Gene3D" id="3.40.50.1820">
    <property type="entry name" value="alpha/beta hydrolase"/>
    <property type="match status" value="1"/>
</dbReference>
<dbReference type="PANTHER" id="PTHR43798">
    <property type="entry name" value="MONOACYLGLYCEROL LIPASE"/>
    <property type="match status" value="1"/>
</dbReference>
<dbReference type="EMBL" id="JYFE01000008">
    <property type="protein sequence ID" value="KIT17957.1"/>
    <property type="molecule type" value="Genomic_DNA"/>
</dbReference>
<feature type="domain" description="AB hydrolase-1" evidence="1">
    <location>
        <begin position="23"/>
        <end position="248"/>
    </location>
</feature>
<dbReference type="GO" id="GO:0016020">
    <property type="term" value="C:membrane"/>
    <property type="evidence" value="ECO:0007669"/>
    <property type="project" value="TreeGrafter"/>
</dbReference>
<evidence type="ECO:0000259" key="1">
    <source>
        <dbReference type="Pfam" id="PF12697"/>
    </source>
</evidence>
<dbReference type="GO" id="GO:0046464">
    <property type="term" value="P:acylglycerol catabolic process"/>
    <property type="evidence" value="ECO:0007669"/>
    <property type="project" value="TreeGrafter"/>
</dbReference>
<evidence type="ECO:0000313" key="2">
    <source>
        <dbReference type="EMBL" id="KIT17957.1"/>
    </source>
</evidence>
<keyword evidence="3" id="KW-1185">Reference proteome</keyword>
<reference evidence="2 3" key="1">
    <citation type="submission" date="2015-02" db="EMBL/GenBank/DDBJ databases">
        <title>Genome Sequence of Jannaschia aquimarina DSM28248, a member of the Roseobacter clade.</title>
        <authorList>
            <person name="Voget S."/>
            <person name="Daniel R."/>
        </authorList>
    </citation>
    <scope>NUCLEOTIDE SEQUENCE [LARGE SCALE GENOMIC DNA]</scope>
    <source>
        <strain evidence="2 3">GSW-M26</strain>
    </source>
</reference>
<protein>
    <submittedName>
        <fullName evidence="2">RutD protein</fullName>
    </submittedName>
</protein>
<dbReference type="AlphaFoldDB" id="A0A0D1CT65"/>
<dbReference type="PATRIC" id="fig|935700.4.peg.338"/>
<gene>
    <name evidence="2" type="primary">rutD</name>
    <name evidence="2" type="ORF">jaqu_03140</name>
</gene>
<sequence length="256" mass="27405">MSPEGAAARASDRPVSGQDGAPVLALHCMLASGRAWRGVAEACARPLLCPDLPGHGRAAMPDGPYMDAALKVALAAAPDGPFDVLGHSFGAVVALRLMADHPDRIRRAVLVEPVLFAAADPERLALHRRKMAPYAEALQRGDRDEALRIFHGLWGDRTLDDMPDSARAYMRERIHLIGETSAVLVEDAGRILTRLPDLPVTFVTSDDPPPVMASIRDGLAARLPRMVVETVPGAGHMAPLTHPDQVARIVDTALPE</sequence>
<dbReference type="Proteomes" id="UP000032232">
    <property type="component" value="Unassembled WGS sequence"/>
</dbReference>
<dbReference type="InterPro" id="IPR029058">
    <property type="entry name" value="AB_hydrolase_fold"/>
</dbReference>
<name>A0A0D1CT65_9RHOB</name>